<feature type="coiled-coil region" evidence="1">
    <location>
        <begin position="33"/>
        <end position="98"/>
    </location>
</feature>
<protein>
    <submittedName>
        <fullName evidence="2">Uncharacterized protein</fullName>
    </submittedName>
</protein>
<reference evidence="3" key="1">
    <citation type="submission" date="2016-06" db="EMBL/GenBank/DDBJ databases">
        <title>Parallel loss of symbiosis genes in relatives of nitrogen-fixing non-legume Parasponia.</title>
        <authorList>
            <person name="Van Velzen R."/>
            <person name="Holmer R."/>
            <person name="Bu F."/>
            <person name="Rutten L."/>
            <person name="Van Zeijl A."/>
            <person name="Liu W."/>
            <person name="Santuari L."/>
            <person name="Cao Q."/>
            <person name="Sharma T."/>
            <person name="Shen D."/>
            <person name="Roswanjaya Y."/>
            <person name="Wardhani T."/>
            <person name="Kalhor M.S."/>
            <person name="Jansen J."/>
            <person name="Van den Hoogen J."/>
            <person name="Gungor B."/>
            <person name="Hartog M."/>
            <person name="Hontelez J."/>
            <person name="Verver J."/>
            <person name="Yang W.-C."/>
            <person name="Schijlen E."/>
            <person name="Repin R."/>
            <person name="Schilthuizen M."/>
            <person name="Schranz E."/>
            <person name="Heidstra R."/>
            <person name="Miyata K."/>
            <person name="Fedorova E."/>
            <person name="Kohlen W."/>
            <person name="Bisseling T."/>
            <person name="Smit S."/>
            <person name="Geurts R."/>
        </authorList>
    </citation>
    <scope>NUCLEOTIDE SEQUENCE [LARGE SCALE GENOMIC DNA]</scope>
    <source>
        <strain evidence="3">cv. WU1-14</strain>
    </source>
</reference>
<evidence type="ECO:0000256" key="1">
    <source>
        <dbReference type="SAM" id="Coils"/>
    </source>
</evidence>
<proteinExistence type="predicted"/>
<sequence>MASELEISIKNVIKRSKELNEFEDSGSVKEGEIERLQLAVEELRRSYEDANGENAKILRAYYSYKDRQKRRRLSEKEKRQLKRLMVDMESRKKEIDDMYASMGAFEEKFRKYNVPKRFQPLKPYLGRLQEFMKSTWREESEKSRKKEQRSLLECMAELDLSNDEDMITFCALKNAFTDIGIQISMYFIEFFLLIMAVSNESEEILALVTYEVKAILKCLSVEENSYSIVINMFVKTVQFFEGAMKLAGPFSDEAKGQKSKEDAKEKKVMVFLDDERKDDLLHLIFIEVLRLEVSYRSPNLPMKVINDVYYSMASHLMDNVF</sequence>
<organism evidence="2 3">
    <name type="scientific">Parasponia andersonii</name>
    <name type="common">Sponia andersonii</name>
    <dbReference type="NCBI Taxonomy" id="3476"/>
    <lineage>
        <taxon>Eukaryota</taxon>
        <taxon>Viridiplantae</taxon>
        <taxon>Streptophyta</taxon>
        <taxon>Embryophyta</taxon>
        <taxon>Tracheophyta</taxon>
        <taxon>Spermatophyta</taxon>
        <taxon>Magnoliopsida</taxon>
        <taxon>eudicotyledons</taxon>
        <taxon>Gunneridae</taxon>
        <taxon>Pentapetalae</taxon>
        <taxon>rosids</taxon>
        <taxon>fabids</taxon>
        <taxon>Rosales</taxon>
        <taxon>Cannabaceae</taxon>
        <taxon>Parasponia</taxon>
    </lineage>
</organism>
<name>A0A2P5C0N9_PARAD</name>
<evidence type="ECO:0000313" key="3">
    <source>
        <dbReference type="Proteomes" id="UP000237105"/>
    </source>
</evidence>
<dbReference type="EMBL" id="JXTB01000192">
    <property type="protein sequence ID" value="PON54632.1"/>
    <property type="molecule type" value="Genomic_DNA"/>
</dbReference>
<comment type="caution">
    <text evidence="2">The sequence shown here is derived from an EMBL/GenBank/DDBJ whole genome shotgun (WGS) entry which is preliminary data.</text>
</comment>
<dbReference type="AlphaFoldDB" id="A0A2P5C0N9"/>
<dbReference type="Proteomes" id="UP000237105">
    <property type="component" value="Unassembled WGS sequence"/>
</dbReference>
<keyword evidence="1" id="KW-0175">Coiled coil</keyword>
<accession>A0A2P5C0N9</accession>
<gene>
    <name evidence="2" type="ORF">PanWU01x14_193730</name>
</gene>
<dbReference type="OrthoDB" id="10334252at2759"/>
<evidence type="ECO:0000313" key="2">
    <source>
        <dbReference type="EMBL" id="PON54632.1"/>
    </source>
</evidence>
<keyword evidence="3" id="KW-1185">Reference proteome</keyword>